<evidence type="ECO:0008006" key="4">
    <source>
        <dbReference type="Google" id="ProtNLM"/>
    </source>
</evidence>
<organism evidence="2 3">
    <name type="scientific">Enterobacter kobei</name>
    <dbReference type="NCBI Taxonomy" id="208224"/>
    <lineage>
        <taxon>Bacteria</taxon>
        <taxon>Pseudomonadati</taxon>
        <taxon>Pseudomonadota</taxon>
        <taxon>Gammaproteobacteria</taxon>
        <taxon>Enterobacterales</taxon>
        <taxon>Enterobacteriaceae</taxon>
        <taxon>Enterobacter</taxon>
        <taxon>Enterobacter cloacae complex</taxon>
    </lineage>
</organism>
<keyword evidence="1" id="KW-0732">Signal</keyword>
<proteinExistence type="predicted"/>
<accession>A0AA86MB60</accession>
<evidence type="ECO:0000313" key="3">
    <source>
        <dbReference type="Proteomes" id="UP000682928"/>
    </source>
</evidence>
<evidence type="ECO:0000313" key="2">
    <source>
        <dbReference type="EMBL" id="BCU56892.1"/>
    </source>
</evidence>
<feature type="signal peptide" evidence="1">
    <location>
        <begin position="1"/>
        <end position="19"/>
    </location>
</feature>
<dbReference type="Proteomes" id="UP000682928">
    <property type="component" value="Chromosome"/>
</dbReference>
<reference evidence="2" key="1">
    <citation type="submission" date="2021-04" db="EMBL/GenBank/DDBJ databases">
        <title>Difference and commonality of drug resistance evolution in various bacteria. and drug sensitivity profiles.</title>
        <authorList>
            <person name="Maeda T."/>
            <person name="Shibai A."/>
            <person name="Kawada K."/>
            <person name="Kotani H."/>
            <person name="Tarusawa Y."/>
            <person name="Tanabe K."/>
            <person name="Furusawa C."/>
        </authorList>
    </citation>
    <scope>NUCLEOTIDE SEQUENCE</scope>
    <source>
        <strain evidence="2">JCM 8580</strain>
    </source>
</reference>
<dbReference type="RefSeq" id="WP_088220369.1">
    <property type="nucleotide sequence ID" value="NZ_AP024590.1"/>
</dbReference>
<protein>
    <recommendedName>
        <fullName evidence="4">Porin</fullName>
    </recommendedName>
</protein>
<name>A0AA86MB60_9ENTR</name>
<dbReference type="AlphaFoldDB" id="A0AA86MB60"/>
<sequence>MKPLIITATCGLLAAGAQADDSSLAALALADDAVVETPAPKSWRLQIDGAAGYQEGDDGQSRYWRGAEQFSLDSSLTDSVRLVFRDRLDHVDAAGLQGHHTLNSWQEGYLNWQPVEGLAMDAGRINIRNGVATGYSPTDWFREGATRVVTDIDPTSLRQNRQGSVMLNGQWLWDSGAVSLLWSPRLSQETSTASFSADLGSTNAQQRGQLSYSPQINDRLKPQFLALFSEDDAPQTGVNLSLLLNDNTTLYTEWAGGRQQDQWDKAWLRDSADHFRSQLTVGGTFTSASKISLTAEYQYNEAAPDRDDWEKLRTLSPLMQAAYSGYLARSQEIATRAGIFFFFNWQDSLVDKLEVNAMLRLDQVNDSQLYWGEFRYHFTRWDAALQWQHYSPGNDTLYGAAPFDTQLNVLLTLYL</sequence>
<gene>
    <name evidence="2" type="ORF">ENKO_34860</name>
</gene>
<dbReference type="EMBL" id="AP024590">
    <property type="protein sequence ID" value="BCU56892.1"/>
    <property type="molecule type" value="Genomic_DNA"/>
</dbReference>
<feature type="chain" id="PRO_5041698016" description="Porin" evidence="1">
    <location>
        <begin position="20"/>
        <end position="415"/>
    </location>
</feature>
<evidence type="ECO:0000256" key="1">
    <source>
        <dbReference type="SAM" id="SignalP"/>
    </source>
</evidence>